<dbReference type="NCBIfam" id="TIGR02727">
    <property type="entry name" value="MTHFS_bact"/>
    <property type="match status" value="1"/>
</dbReference>
<dbReference type="GO" id="GO:0030272">
    <property type="term" value="F:5-formyltetrahydrofolate cyclo-ligase activity"/>
    <property type="evidence" value="ECO:0007669"/>
    <property type="project" value="UniProtKB-EC"/>
</dbReference>
<dbReference type="SUPFAM" id="SSF100950">
    <property type="entry name" value="NagB/RpiA/CoA transferase-like"/>
    <property type="match status" value="1"/>
</dbReference>
<evidence type="ECO:0000313" key="5">
    <source>
        <dbReference type="EMBL" id="KZB62030.1"/>
    </source>
</evidence>
<keyword evidence="2 4" id="KW-0547">Nucleotide-binding</keyword>
<evidence type="ECO:0000256" key="3">
    <source>
        <dbReference type="ARBA" id="ARBA00022840"/>
    </source>
</evidence>
<evidence type="ECO:0000256" key="1">
    <source>
        <dbReference type="ARBA" id="ARBA00010638"/>
    </source>
</evidence>
<proteinExistence type="inferred from homology"/>
<keyword evidence="4" id="KW-0479">Metal-binding</keyword>
<dbReference type="Proteomes" id="UP000076335">
    <property type="component" value="Unassembled WGS sequence"/>
</dbReference>
<evidence type="ECO:0000313" key="6">
    <source>
        <dbReference type="Proteomes" id="UP000076335"/>
    </source>
</evidence>
<name>A0A154L1Z3_9PROT</name>
<dbReference type="PANTHER" id="PTHR23407:SF1">
    <property type="entry name" value="5-FORMYLTETRAHYDROFOLATE CYCLO-LIGASE"/>
    <property type="match status" value="1"/>
</dbReference>
<comment type="cofactor">
    <cofactor evidence="4">
        <name>Mg(2+)</name>
        <dbReference type="ChEBI" id="CHEBI:18420"/>
    </cofactor>
</comment>
<protein>
    <recommendedName>
        <fullName evidence="4">5-formyltetrahydrofolate cyclo-ligase</fullName>
        <ecNumber evidence="4">6.3.3.2</ecNumber>
    </recommendedName>
</protein>
<evidence type="ECO:0000256" key="2">
    <source>
        <dbReference type="ARBA" id="ARBA00022741"/>
    </source>
</evidence>
<keyword evidence="3 4" id="KW-0067">ATP-binding</keyword>
<dbReference type="PANTHER" id="PTHR23407">
    <property type="entry name" value="ATPASE INHIBITOR/5-FORMYLTETRAHYDROFOLATE CYCLO-LIGASE"/>
    <property type="match status" value="1"/>
</dbReference>
<gene>
    <name evidence="5" type="ORF">AUP42_03445</name>
</gene>
<dbReference type="InterPro" id="IPR002698">
    <property type="entry name" value="FTHF_cligase"/>
</dbReference>
<keyword evidence="5" id="KW-0436">Ligase</keyword>
<organism evidence="5 6">
    <name type="scientific">Thalassospira lucentensis</name>
    <dbReference type="NCBI Taxonomy" id="168935"/>
    <lineage>
        <taxon>Bacteria</taxon>
        <taxon>Pseudomonadati</taxon>
        <taxon>Pseudomonadota</taxon>
        <taxon>Alphaproteobacteria</taxon>
        <taxon>Rhodospirillales</taxon>
        <taxon>Thalassospiraceae</taxon>
        <taxon>Thalassospira</taxon>
    </lineage>
</organism>
<evidence type="ECO:0000256" key="4">
    <source>
        <dbReference type="RuleBase" id="RU361279"/>
    </source>
</evidence>
<dbReference type="InterPro" id="IPR037171">
    <property type="entry name" value="NagB/RpiA_transferase-like"/>
</dbReference>
<dbReference type="EMBL" id="LPVY01000021">
    <property type="protein sequence ID" value="KZB62030.1"/>
    <property type="molecule type" value="Genomic_DNA"/>
</dbReference>
<dbReference type="Gene3D" id="3.40.50.10420">
    <property type="entry name" value="NagB/RpiA/CoA transferase-like"/>
    <property type="match status" value="1"/>
</dbReference>
<dbReference type="RefSeq" id="WP_062952613.1">
    <property type="nucleotide sequence ID" value="NZ_LPVY01000021.1"/>
</dbReference>
<dbReference type="GO" id="GO:0009396">
    <property type="term" value="P:folic acid-containing compound biosynthetic process"/>
    <property type="evidence" value="ECO:0007669"/>
    <property type="project" value="TreeGrafter"/>
</dbReference>
<sequence>MTRIILPAPPEKPDDIAISGWRKAVRKQLLAWRSQMDPAIYVERSAAVCAGLADILAVRPNATIGFYWPIQNEVDLRTVVADHIDRGGKAALPVVPGKDQSMVFHDWTPQTEMAPGFARIPEPVGTAVVPVHVMIAPLVGFDGRGYRLGYGGGFFDRTLAAMAVRPLVIGVGFEATRIADIFPHEYDIPVDIILTEAGMRPISEKATSDINRAEGSSPPCFLSS</sequence>
<accession>A0A154L1Z3</accession>
<dbReference type="GO" id="GO:0046872">
    <property type="term" value="F:metal ion binding"/>
    <property type="evidence" value="ECO:0007669"/>
    <property type="project" value="UniProtKB-KW"/>
</dbReference>
<dbReference type="GO" id="GO:0005524">
    <property type="term" value="F:ATP binding"/>
    <property type="evidence" value="ECO:0007669"/>
    <property type="project" value="UniProtKB-KW"/>
</dbReference>
<keyword evidence="4" id="KW-0460">Magnesium</keyword>
<dbReference type="Pfam" id="PF01812">
    <property type="entry name" value="5-FTHF_cyc-lig"/>
    <property type="match status" value="1"/>
</dbReference>
<dbReference type="InterPro" id="IPR024185">
    <property type="entry name" value="FTHF_cligase-like_sf"/>
</dbReference>
<comment type="caution">
    <text evidence="5">The sequence shown here is derived from an EMBL/GenBank/DDBJ whole genome shotgun (WGS) entry which is preliminary data.</text>
</comment>
<dbReference type="OrthoDB" id="9801938at2"/>
<dbReference type="GO" id="GO:0035999">
    <property type="term" value="P:tetrahydrofolate interconversion"/>
    <property type="evidence" value="ECO:0007669"/>
    <property type="project" value="TreeGrafter"/>
</dbReference>
<dbReference type="AlphaFoldDB" id="A0A154L1Z3"/>
<reference evidence="5 6" key="1">
    <citation type="submission" date="2015-12" db="EMBL/GenBank/DDBJ databases">
        <title>Genome sequence of Thalassospira lucentensis MCCC 1A02072.</title>
        <authorList>
            <person name="Lu L."/>
            <person name="Lai Q."/>
            <person name="Shao Z."/>
            <person name="Qian P."/>
        </authorList>
    </citation>
    <scope>NUCLEOTIDE SEQUENCE [LARGE SCALE GENOMIC DNA]</scope>
    <source>
        <strain evidence="5 6">MCCC 1A02072</strain>
    </source>
</reference>
<comment type="catalytic activity">
    <reaction evidence="4">
        <text>(6S)-5-formyl-5,6,7,8-tetrahydrofolate + ATP = (6R)-5,10-methenyltetrahydrofolate + ADP + phosphate</text>
        <dbReference type="Rhea" id="RHEA:10488"/>
        <dbReference type="ChEBI" id="CHEBI:30616"/>
        <dbReference type="ChEBI" id="CHEBI:43474"/>
        <dbReference type="ChEBI" id="CHEBI:57455"/>
        <dbReference type="ChEBI" id="CHEBI:57457"/>
        <dbReference type="ChEBI" id="CHEBI:456216"/>
        <dbReference type="EC" id="6.3.3.2"/>
    </reaction>
</comment>
<dbReference type="EC" id="6.3.3.2" evidence="4"/>
<comment type="similarity">
    <text evidence="1 4">Belongs to the 5-formyltetrahydrofolate cyclo-ligase family.</text>
</comment>